<organism evidence="2 3">
    <name type="scientific">Pandoraea oxalativorans</name>
    <dbReference type="NCBI Taxonomy" id="573737"/>
    <lineage>
        <taxon>Bacteria</taxon>
        <taxon>Pseudomonadati</taxon>
        <taxon>Pseudomonadota</taxon>
        <taxon>Betaproteobacteria</taxon>
        <taxon>Burkholderiales</taxon>
        <taxon>Burkholderiaceae</taxon>
        <taxon>Pandoraea</taxon>
    </lineage>
</organism>
<reference evidence="2" key="1">
    <citation type="submission" date="2016-06" db="EMBL/GenBank/DDBJ databases">
        <title>Pandoraea oxalativorans DSM 23570 Genome Sequencing.</title>
        <authorList>
            <person name="Ee R."/>
            <person name="Lim Y.-L."/>
            <person name="Yong D."/>
            <person name="Yin W.-F."/>
            <person name="Chan K.-G."/>
        </authorList>
    </citation>
    <scope>NUCLEOTIDE SEQUENCE</scope>
    <source>
        <strain evidence="2">DSM 23570</strain>
        <plasmid evidence="2">pPO70-1</plasmid>
    </source>
</reference>
<evidence type="ECO:0000256" key="1">
    <source>
        <dbReference type="SAM" id="MobiDB-lite"/>
    </source>
</evidence>
<dbReference type="PATRIC" id="fig|573737.6.peg.5769"/>
<accession>A0A0G3IC97</accession>
<dbReference type="AlphaFoldDB" id="A0A0G3IC97"/>
<proteinExistence type="predicted"/>
<sequence>MGGIEAKKSYAANTVISQVLRKEVNLHQVKNIDLICKRVAEHYLRPGSDGKSKIVLSVNGKAIEMPYEVAPEEADPHVLRARGRELLQHLVNEIGEAFAGANVPSEVAYHQAEDIASQLGREDFLDTDQALCAAPEGQRVYQQGINVLIRDRTVSFHKTTTFAVNPDGAQQAADPGPMSPPRNKPISAPPGRVAGRAGRPLQACPW</sequence>
<keyword evidence="3" id="KW-1185">Reference proteome</keyword>
<dbReference type="EMBL" id="CP011518">
    <property type="protein sequence ID" value="AKK24817.1"/>
    <property type="molecule type" value="Genomic_DNA"/>
</dbReference>
<name>A0A0G3IC97_9BURK</name>
<dbReference type="KEGG" id="pox:MB84_28975"/>
<geneLocation type="plasmid" evidence="2 3">
    <name>pPO70-1</name>
</geneLocation>
<protein>
    <submittedName>
        <fullName evidence="2">Uncharacterized protein</fullName>
    </submittedName>
</protein>
<gene>
    <name evidence="2" type="ORF">MB84_28975</name>
</gene>
<feature type="region of interest" description="Disordered" evidence="1">
    <location>
        <begin position="164"/>
        <end position="206"/>
    </location>
</feature>
<dbReference type="RefSeq" id="WP_052654406.1">
    <property type="nucleotide sequence ID" value="NZ_CP011518.2"/>
</dbReference>
<dbReference type="Proteomes" id="UP000035050">
    <property type="component" value="Plasmid pPO70-1"/>
</dbReference>
<keyword evidence="2" id="KW-0614">Plasmid</keyword>
<evidence type="ECO:0000313" key="3">
    <source>
        <dbReference type="Proteomes" id="UP000035050"/>
    </source>
</evidence>
<evidence type="ECO:0000313" key="2">
    <source>
        <dbReference type="EMBL" id="AKK24817.1"/>
    </source>
</evidence>